<dbReference type="KEGG" id="mcha:111011330"/>
<proteinExistence type="predicted"/>
<keyword evidence="1" id="KW-0812">Transmembrane</keyword>
<evidence type="ECO:0000313" key="2">
    <source>
        <dbReference type="Proteomes" id="UP000504603"/>
    </source>
</evidence>
<dbReference type="RefSeq" id="XP_022140744.1">
    <property type="nucleotide sequence ID" value="XM_022285052.1"/>
</dbReference>
<dbReference type="PANTHER" id="PTHR34291:SF7">
    <property type="entry name" value="PROTEIN, PUTATIVE-RELATED"/>
    <property type="match status" value="1"/>
</dbReference>
<keyword evidence="1" id="KW-0472">Membrane</keyword>
<accession>A0A6J1CGJ4</accession>
<sequence>MDYDDREAQDPASLSFPVGLVLLLTFFFCMCCFFSCCLHWDKLRSFLGCPDHRHPPPIPPENAASSPPDKILPLHTNQSQSLPVVMPGDEFPRFIAMACPPCAAAVAAAPFVDVLVQKPPQSTPDSSGALS</sequence>
<dbReference type="PANTHER" id="PTHR34291">
    <property type="entry name" value="HYDROXYPROLINE-RICH GLYCOPROTEIN FAMILY PROTEIN"/>
    <property type="match status" value="1"/>
</dbReference>
<keyword evidence="2" id="KW-1185">Reference proteome</keyword>
<dbReference type="InterPro" id="IPR037699">
    <property type="entry name" value="At5g65660-like"/>
</dbReference>
<keyword evidence="1" id="KW-1133">Transmembrane helix</keyword>
<evidence type="ECO:0000256" key="1">
    <source>
        <dbReference type="SAM" id="Phobius"/>
    </source>
</evidence>
<organism evidence="2 3">
    <name type="scientific">Momordica charantia</name>
    <name type="common">Bitter gourd</name>
    <name type="synonym">Balsam pear</name>
    <dbReference type="NCBI Taxonomy" id="3673"/>
    <lineage>
        <taxon>Eukaryota</taxon>
        <taxon>Viridiplantae</taxon>
        <taxon>Streptophyta</taxon>
        <taxon>Embryophyta</taxon>
        <taxon>Tracheophyta</taxon>
        <taxon>Spermatophyta</taxon>
        <taxon>Magnoliopsida</taxon>
        <taxon>eudicotyledons</taxon>
        <taxon>Gunneridae</taxon>
        <taxon>Pentapetalae</taxon>
        <taxon>rosids</taxon>
        <taxon>fabids</taxon>
        <taxon>Cucurbitales</taxon>
        <taxon>Cucurbitaceae</taxon>
        <taxon>Momordiceae</taxon>
        <taxon>Momordica</taxon>
    </lineage>
</organism>
<gene>
    <name evidence="3" type="primary">LOC111011330</name>
</gene>
<name>A0A6J1CGJ4_MOMCH</name>
<dbReference type="AlphaFoldDB" id="A0A6J1CGJ4"/>
<dbReference type="GeneID" id="111011330"/>
<feature type="transmembrane region" description="Helical" evidence="1">
    <location>
        <begin position="20"/>
        <end position="40"/>
    </location>
</feature>
<dbReference type="Proteomes" id="UP000504603">
    <property type="component" value="Unplaced"/>
</dbReference>
<protein>
    <submittedName>
        <fullName evidence="3">Uncharacterized protein At5g65660-like</fullName>
    </submittedName>
</protein>
<reference evidence="3" key="1">
    <citation type="submission" date="2025-08" db="UniProtKB">
        <authorList>
            <consortium name="RefSeq"/>
        </authorList>
    </citation>
    <scope>IDENTIFICATION</scope>
    <source>
        <strain evidence="3">OHB3-1</strain>
    </source>
</reference>
<evidence type="ECO:0000313" key="3">
    <source>
        <dbReference type="RefSeq" id="XP_022140744.1"/>
    </source>
</evidence>